<evidence type="ECO:0000313" key="2">
    <source>
        <dbReference type="Proteomes" id="UP000738431"/>
    </source>
</evidence>
<evidence type="ECO:0000313" key="1">
    <source>
        <dbReference type="EMBL" id="WRQ86518.1"/>
    </source>
</evidence>
<name>A0ABZ1C471_9BACT</name>
<organism evidence="1 2">
    <name type="scientific">Actomonas aquatica</name>
    <dbReference type="NCBI Taxonomy" id="2866162"/>
    <lineage>
        <taxon>Bacteria</taxon>
        <taxon>Pseudomonadati</taxon>
        <taxon>Verrucomicrobiota</taxon>
        <taxon>Opitutia</taxon>
        <taxon>Opitutales</taxon>
        <taxon>Opitutaceae</taxon>
        <taxon>Actomonas</taxon>
    </lineage>
</organism>
<reference evidence="1 2" key="2">
    <citation type="submission" date="2023-12" db="EMBL/GenBank/DDBJ databases">
        <title>Description of an unclassified Opitutus bacterium of Verrucomicrobiota.</title>
        <authorList>
            <person name="Zhang D.-F."/>
        </authorList>
    </citation>
    <scope>NUCLEOTIDE SEQUENCE [LARGE SCALE GENOMIC DNA]</scope>
    <source>
        <strain evidence="1 2">WL0086</strain>
    </source>
</reference>
<protein>
    <submittedName>
        <fullName evidence="1">Uncharacterized protein</fullName>
    </submittedName>
</protein>
<gene>
    <name evidence="1" type="ORF">K1X11_017035</name>
</gene>
<sequence>MSLKAYRRQLGSSMADYSYLIELIAAVDREYTDAGERLQKSFGLSLTLRETKKRLMEMVVSAGKRMILVTGFKSGFALWPDENATAKGLIDALLRRSEAEDGKGSDNASVGGVSLADLEHLTPDQRNRLLAFLVGEVLSMNMALRQSLEQTIGKEVDLNQLKKTFLQKLQETPQWAFGETVLATPKQSQSNGYRHRF</sequence>
<dbReference type="RefSeq" id="WP_221033249.1">
    <property type="nucleotide sequence ID" value="NZ_CP139781.1"/>
</dbReference>
<reference evidence="1 2" key="1">
    <citation type="submission" date="2021-08" db="EMBL/GenBank/DDBJ databases">
        <authorList>
            <person name="Zhang D."/>
            <person name="Zhang A."/>
            <person name="Wang L."/>
        </authorList>
    </citation>
    <scope>NUCLEOTIDE SEQUENCE [LARGE SCALE GENOMIC DNA]</scope>
    <source>
        <strain evidence="1 2">WL0086</strain>
    </source>
</reference>
<dbReference type="EMBL" id="CP139781">
    <property type="protein sequence ID" value="WRQ86518.1"/>
    <property type="molecule type" value="Genomic_DNA"/>
</dbReference>
<proteinExistence type="predicted"/>
<accession>A0ABZ1C471</accession>
<keyword evidence="2" id="KW-1185">Reference proteome</keyword>
<dbReference type="Proteomes" id="UP000738431">
    <property type="component" value="Chromosome"/>
</dbReference>